<proteinExistence type="predicted"/>
<evidence type="ECO:0000313" key="3">
    <source>
        <dbReference type="Proteomes" id="UP000184048"/>
    </source>
</evidence>
<gene>
    <name evidence="2" type="ORF">SAMN02745131_04163</name>
</gene>
<name>A0A1M5GIY4_9BACT</name>
<feature type="compositionally biased region" description="Polar residues" evidence="1">
    <location>
        <begin position="77"/>
        <end position="86"/>
    </location>
</feature>
<feature type="compositionally biased region" description="Polar residues" evidence="1">
    <location>
        <begin position="116"/>
        <end position="126"/>
    </location>
</feature>
<accession>A0A1M5GIY4</accession>
<keyword evidence="3" id="KW-1185">Reference proteome</keyword>
<evidence type="ECO:0000256" key="1">
    <source>
        <dbReference type="SAM" id="MobiDB-lite"/>
    </source>
</evidence>
<evidence type="ECO:0000313" key="2">
    <source>
        <dbReference type="EMBL" id="SHG03687.1"/>
    </source>
</evidence>
<dbReference type="Proteomes" id="UP000184048">
    <property type="component" value="Unassembled WGS sequence"/>
</dbReference>
<feature type="region of interest" description="Disordered" evidence="1">
    <location>
        <begin position="71"/>
        <end position="126"/>
    </location>
</feature>
<sequence>MVVNRVALKMICSHLAFGRLIDALFIQYPGSPQGYSPTHNSRTQAGTMRKLLSVVCISLLEEVLKGKHQVKFLQHPGSPQDSSPTHNGRPRADAMISINRKHLHPGSTLLGHVHKQGTQGDSSIEL</sequence>
<reference evidence="2 3" key="1">
    <citation type="submission" date="2016-11" db="EMBL/GenBank/DDBJ databases">
        <authorList>
            <person name="Jaros S."/>
            <person name="Januszkiewicz K."/>
            <person name="Wedrychowicz H."/>
        </authorList>
    </citation>
    <scope>NUCLEOTIDE SEQUENCE [LARGE SCALE GENOMIC DNA]</scope>
    <source>
        <strain evidence="2 3">DSM 18119</strain>
    </source>
</reference>
<organism evidence="2 3">
    <name type="scientific">Flavisolibacter ginsengisoli DSM 18119</name>
    <dbReference type="NCBI Taxonomy" id="1121884"/>
    <lineage>
        <taxon>Bacteria</taxon>
        <taxon>Pseudomonadati</taxon>
        <taxon>Bacteroidota</taxon>
        <taxon>Chitinophagia</taxon>
        <taxon>Chitinophagales</taxon>
        <taxon>Chitinophagaceae</taxon>
        <taxon>Flavisolibacter</taxon>
    </lineage>
</organism>
<protein>
    <submittedName>
        <fullName evidence="2">Uncharacterized protein</fullName>
    </submittedName>
</protein>
<dbReference type="EMBL" id="FQUU01000034">
    <property type="protein sequence ID" value="SHG03687.1"/>
    <property type="molecule type" value="Genomic_DNA"/>
</dbReference>
<dbReference type="AlphaFoldDB" id="A0A1M5GIY4"/>